<sequence length="245" mass="27874">MEVRRIANRKIYEQIAEQIQEQIVSGRLTPGQKLPSTRELTERYQVGRSTMREALSMLKAMGLIEIRQGEGCFVRSPQEAEVEVPRFEHLFTSMEAVVELLEARISLEVANAGLAAVKRTDDDVAALEAVLADMDNERATETVGEKQDMRFHLTLARATHNSIMVKLLETISAQVELTIRETRRVRLYANKEIAGQLWREHKAIADAVSARDPEQAQAAMRRHLIHVEEEIMKHWRRQSGSPAQP</sequence>
<dbReference type="SMART" id="SM00345">
    <property type="entry name" value="HTH_GNTR"/>
    <property type="match status" value="1"/>
</dbReference>
<dbReference type="Pfam" id="PF00392">
    <property type="entry name" value="GntR"/>
    <property type="match status" value="1"/>
</dbReference>
<evidence type="ECO:0000256" key="1">
    <source>
        <dbReference type="ARBA" id="ARBA00023015"/>
    </source>
</evidence>
<comment type="caution">
    <text evidence="5">The sequence shown here is derived from an EMBL/GenBank/DDBJ whole genome shotgun (WGS) entry which is preliminary data.</text>
</comment>
<feature type="domain" description="HTH gntR-type" evidence="4">
    <location>
        <begin position="9"/>
        <end position="77"/>
    </location>
</feature>
<gene>
    <name evidence="5" type="ORF">D7M11_12395</name>
</gene>
<name>A0A3B0CJB1_9BACL</name>
<evidence type="ECO:0000256" key="3">
    <source>
        <dbReference type="ARBA" id="ARBA00023163"/>
    </source>
</evidence>
<reference evidence="5 6" key="1">
    <citation type="journal article" date="2007" name="Int. J. Syst. Evol. Microbiol.">
        <title>Paenibacillus ginsengarvi sp. nov., isolated from soil from ginseng cultivation.</title>
        <authorList>
            <person name="Yoon M.H."/>
            <person name="Ten L.N."/>
            <person name="Im W.T."/>
        </authorList>
    </citation>
    <scope>NUCLEOTIDE SEQUENCE [LARGE SCALE GENOMIC DNA]</scope>
    <source>
        <strain evidence="5 6">KCTC 13059</strain>
    </source>
</reference>
<dbReference type="Proteomes" id="UP000282311">
    <property type="component" value="Unassembled WGS sequence"/>
</dbReference>
<dbReference type="RefSeq" id="WP_120747520.1">
    <property type="nucleotide sequence ID" value="NZ_RBAH01000007.1"/>
</dbReference>
<keyword evidence="3" id="KW-0804">Transcription</keyword>
<proteinExistence type="predicted"/>
<dbReference type="OrthoDB" id="214086at2"/>
<dbReference type="InterPro" id="IPR036388">
    <property type="entry name" value="WH-like_DNA-bd_sf"/>
</dbReference>
<dbReference type="SMART" id="SM00895">
    <property type="entry name" value="FCD"/>
    <property type="match status" value="1"/>
</dbReference>
<protein>
    <submittedName>
        <fullName evidence="5">FadR family transcriptional regulator</fullName>
    </submittedName>
</protein>
<organism evidence="5 6">
    <name type="scientific">Paenibacillus ginsengarvi</name>
    <dbReference type="NCBI Taxonomy" id="400777"/>
    <lineage>
        <taxon>Bacteria</taxon>
        <taxon>Bacillati</taxon>
        <taxon>Bacillota</taxon>
        <taxon>Bacilli</taxon>
        <taxon>Bacillales</taxon>
        <taxon>Paenibacillaceae</taxon>
        <taxon>Paenibacillus</taxon>
    </lineage>
</organism>
<evidence type="ECO:0000259" key="4">
    <source>
        <dbReference type="PROSITE" id="PS50949"/>
    </source>
</evidence>
<keyword evidence="2" id="KW-0238">DNA-binding</keyword>
<dbReference type="PRINTS" id="PR00035">
    <property type="entry name" value="HTHGNTR"/>
</dbReference>
<evidence type="ECO:0000313" key="6">
    <source>
        <dbReference type="Proteomes" id="UP000282311"/>
    </source>
</evidence>
<dbReference type="GO" id="GO:0003700">
    <property type="term" value="F:DNA-binding transcription factor activity"/>
    <property type="evidence" value="ECO:0007669"/>
    <property type="project" value="InterPro"/>
</dbReference>
<dbReference type="InterPro" id="IPR036390">
    <property type="entry name" value="WH_DNA-bd_sf"/>
</dbReference>
<dbReference type="InterPro" id="IPR000524">
    <property type="entry name" value="Tscrpt_reg_HTH_GntR"/>
</dbReference>
<dbReference type="PANTHER" id="PTHR43537">
    <property type="entry name" value="TRANSCRIPTIONAL REGULATOR, GNTR FAMILY"/>
    <property type="match status" value="1"/>
</dbReference>
<dbReference type="Gene3D" id="1.20.120.530">
    <property type="entry name" value="GntR ligand-binding domain-like"/>
    <property type="match status" value="1"/>
</dbReference>
<dbReference type="InterPro" id="IPR011711">
    <property type="entry name" value="GntR_C"/>
</dbReference>
<dbReference type="GO" id="GO:0003677">
    <property type="term" value="F:DNA binding"/>
    <property type="evidence" value="ECO:0007669"/>
    <property type="project" value="UniProtKB-KW"/>
</dbReference>
<dbReference type="InterPro" id="IPR008920">
    <property type="entry name" value="TF_FadR/GntR_C"/>
</dbReference>
<keyword evidence="1" id="KW-0805">Transcription regulation</keyword>
<dbReference type="PANTHER" id="PTHR43537:SF5">
    <property type="entry name" value="UXU OPERON TRANSCRIPTIONAL REGULATOR"/>
    <property type="match status" value="1"/>
</dbReference>
<accession>A0A3B0CJB1</accession>
<dbReference type="SUPFAM" id="SSF48008">
    <property type="entry name" value="GntR ligand-binding domain-like"/>
    <property type="match status" value="1"/>
</dbReference>
<evidence type="ECO:0000313" key="5">
    <source>
        <dbReference type="EMBL" id="RKN84778.1"/>
    </source>
</evidence>
<keyword evidence="6" id="KW-1185">Reference proteome</keyword>
<dbReference type="AlphaFoldDB" id="A0A3B0CJB1"/>
<dbReference type="PROSITE" id="PS50949">
    <property type="entry name" value="HTH_GNTR"/>
    <property type="match status" value="1"/>
</dbReference>
<dbReference type="Pfam" id="PF07729">
    <property type="entry name" value="FCD"/>
    <property type="match status" value="1"/>
</dbReference>
<dbReference type="Gene3D" id="1.10.10.10">
    <property type="entry name" value="Winged helix-like DNA-binding domain superfamily/Winged helix DNA-binding domain"/>
    <property type="match status" value="1"/>
</dbReference>
<dbReference type="SUPFAM" id="SSF46785">
    <property type="entry name" value="Winged helix' DNA-binding domain"/>
    <property type="match status" value="1"/>
</dbReference>
<evidence type="ECO:0000256" key="2">
    <source>
        <dbReference type="ARBA" id="ARBA00023125"/>
    </source>
</evidence>
<dbReference type="EMBL" id="RBAH01000007">
    <property type="protein sequence ID" value="RKN84778.1"/>
    <property type="molecule type" value="Genomic_DNA"/>
</dbReference>
<dbReference type="CDD" id="cd07377">
    <property type="entry name" value="WHTH_GntR"/>
    <property type="match status" value="1"/>
</dbReference>